<keyword evidence="1" id="KW-0812">Transmembrane</keyword>
<dbReference type="RefSeq" id="WP_089851903.1">
    <property type="nucleotide sequence ID" value="NZ_FPAQ01000047.1"/>
</dbReference>
<evidence type="ECO:0000313" key="3">
    <source>
        <dbReference type="Proteomes" id="UP000199594"/>
    </source>
</evidence>
<dbReference type="Proteomes" id="UP000199594">
    <property type="component" value="Unassembled WGS sequence"/>
</dbReference>
<keyword evidence="1" id="KW-1133">Transmembrane helix</keyword>
<name>A0A1I7CJC7_9GAMM</name>
<evidence type="ECO:0000256" key="1">
    <source>
        <dbReference type="SAM" id="Phobius"/>
    </source>
</evidence>
<keyword evidence="1" id="KW-0472">Membrane</keyword>
<accession>A0A1I7CJC7</accession>
<feature type="transmembrane region" description="Helical" evidence="1">
    <location>
        <begin position="53"/>
        <end position="72"/>
    </location>
</feature>
<feature type="transmembrane region" description="Helical" evidence="1">
    <location>
        <begin position="140"/>
        <end position="159"/>
    </location>
</feature>
<evidence type="ECO:0000313" key="2">
    <source>
        <dbReference type="EMBL" id="SFT99499.1"/>
    </source>
</evidence>
<dbReference type="EMBL" id="FPAQ01000047">
    <property type="protein sequence ID" value="SFT99499.1"/>
    <property type="molecule type" value="Genomic_DNA"/>
</dbReference>
<feature type="transmembrane region" description="Helical" evidence="1">
    <location>
        <begin position="191"/>
        <end position="208"/>
    </location>
</feature>
<organism evidence="2 3">
    <name type="scientific">Halomonas saccharevitans</name>
    <dbReference type="NCBI Taxonomy" id="416872"/>
    <lineage>
        <taxon>Bacteria</taxon>
        <taxon>Pseudomonadati</taxon>
        <taxon>Pseudomonadota</taxon>
        <taxon>Gammaproteobacteria</taxon>
        <taxon>Oceanospirillales</taxon>
        <taxon>Halomonadaceae</taxon>
        <taxon>Halomonas</taxon>
    </lineage>
</organism>
<feature type="transmembrane region" description="Helical" evidence="1">
    <location>
        <begin position="110"/>
        <end position="128"/>
    </location>
</feature>
<dbReference type="OrthoDB" id="1425700at2"/>
<dbReference type="AlphaFoldDB" id="A0A1I7CJC7"/>
<protein>
    <submittedName>
        <fullName evidence="2">Uncharacterized protein</fullName>
    </submittedName>
</protein>
<feature type="transmembrane region" description="Helical" evidence="1">
    <location>
        <begin position="79"/>
        <end position="95"/>
    </location>
</feature>
<gene>
    <name evidence="2" type="ORF">SAMN04487956_1474</name>
</gene>
<sequence length="217" mass="24443">MPHHLPPEAPTPIDFRATSLRALLYIVLIGLLMQGVMLEALGLEGQRFSERGFVEPAQSLLLAASAGLALYVRLTSPRLTHVSLLLLALPLASLIREQDAWLDAWVFDGAWQALVALLVLPILFAVIRGRHAFAREFARYANSFSFGLFAAGFLTTYVYSRLFGRSEMWQAILGEAYLRTFKDAAEEVTELFGYTLLFFAMLELVLLVRRWRHLKAD</sequence>
<proteinExistence type="predicted"/>
<feature type="transmembrane region" description="Helical" evidence="1">
    <location>
        <begin position="22"/>
        <end position="41"/>
    </location>
</feature>
<reference evidence="2 3" key="1">
    <citation type="submission" date="2016-10" db="EMBL/GenBank/DDBJ databases">
        <authorList>
            <person name="de Groot N.N."/>
        </authorList>
    </citation>
    <scope>NUCLEOTIDE SEQUENCE [LARGE SCALE GENOMIC DNA]</scope>
    <source>
        <strain evidence="2 3">CGMCC 1.6493</strain>
    </source>
</reference>